<evidence type="ECO:0000313" key="2">
    <source>
        <dbReference type="EMBL" id="MCD8739547.1"/>
    </source>
</evidence>
<comment type="caution">
    <text evidence="2">The sequence shown here is derived from an EMBL/GenBank/DDBJ whole genome shotgun (WGS) entry which is preliminary data.</text>
</comment>
<keyword evidence="1" id="KW-0732">Signal</keyword>
<sequence length="215" mass="22718">MNIKFLRSALFLALSASALGASAQKNYTEGFATYTIQTPGGAVDTKSYFKGDSSLTSMQQGPADIKIITAKNGDYLAVLVDVPVASIKKAAIATPAEIEEGKAQEPKFTFTPGTETKVISGFNCKKVMVKDSKSGSSYEAWVTNDIKIPATSFSHTFKEIGGVPVQFTALQQGQAVNVTLKSVTDQKVAAGFFGIPKDFEKITLTDLKSLGGGGN</sequence>
<protein>
    <submittedName>
        <fullName evidence="2">DUF4412 domain-containing protein</fullName>
    </submittedName>
</protein>
<feature type="signal peptide" evidence="1">
    <location>
        <begin position="1"/>
        <end position="23"/>
    </location>
</feature>
<gene>
    <name evidence="2" type="ORF">LT679_02945</name>
</gene>
<feature type="chain" id="PRO_5045050963" evidence="1">
    <location>
        <begin position="24"/>
        <end position="215"/>
    </location>
</feature>
<keyword evidence="3" id="KW-1185">Reference proteome</keyword>
<dbReference type="Proteomes" id="UP001199919">
    <property type="component" value="Unassembled WGS sequence"/>
</dbReference>
<accession>A0ABS8U112</accession>
<evidence type="ECO:0000313" key="3">
    <source>
        <dbReference type="Proteomes" id="UP001199919"/>
    </source>
</evidence>
<organism evidence="2 3">
    <name type="scientific">Mucilaginibacter roseus</name>
    <dbReference type="NCBI Taxonomy" id="1528868"/>
    <lineage>
        <taxon>Bacteria</taxon>
        <taxon>Pseudomonadati</taxon>
        <taxon>Bacteroidota</taxon>
        <taxon>Sphingobacteriia</taxon>
        <taxon>Sphingobacteriales</taxon>
        <taxon>Sphingobacteriaceae</taxon>
        <taxon>Mucilaginibacter</taxon>
    </lineage>
</organism>
<dbReference type="EMBL" id="JAJPWV010000001">
    <property type="protein sequence ID" value="MCD8739547.1"/>
    <property type="molecule type" value="Genomic_DNA"/>
</dbReference>
<name>A0ABS8U112_9SPHI</name>
<reference evidence="2 3" key="1">
    <citation type="submission" date="2021-12" db="EMBL/GenBank/DDBJ databases">
        <title>Mucilaginibacter roseus genome.</title>
        <authorList>
            <person name="Ferreira J.R."/>
            <person name="Newman J.D."/>
        </authorList>
    </citation>
    <scope>NUCLEOTIDE SEQUENCE [LARGE SCALE GENOMIC DNA]</scope>
    <source>
        <strain evidence="2 3">LMG 28454</strain>
    </source>
</reference>
<proteinExistence type="predicted"/>
<evidence type="ECO:0000256" key="1">
    <source>
        <dbReference type="SAM" id="SignalP"/>
    </source>
</evidence>
<dbReference type="RefSeq" id="WP_232175445.1">
    <property type="nucleotide sequence ID" value="NZ_JAJPWV010000001.1"/>
</dbReference>